<reference evidence="7" key="3">
    <citation type="submission" date="2025-09" db="UniProtKB">
        <authorList>
            <consortium name="Ensembl"/>
        </authorList>
    </citation>
    <scope>IDENTIFICATION</scope>
</reference>
<dbReference type="Gene3D" id="3.30.40.10">
    <property type="entry name" value="Zinc/RING finger domain, C3HC4 (zinc finger)"/>
    <property type="match status" value="1"/>
</dbReference>
<dbReference type="HOGENOM" id="CLU_013137_0_2_1"/>
<dbReference type="PANTHER" id="PTHR25465">
    <property type="entry name" value="B-BOX DOMAIN CONTAINING"/>
    <property type="match status" value="1"/>
</dbReference>
<dbReference type="Proteomes" id="UP000018468">
    <property type="component" value="Linkage group LG5"/>
</dbReference>
<evidence type="ECO:0000259" key="6">
    <source>
        <dbReference type="PROSITE" id="PS50119"/>
    </source>
</evidence>
<dbReference type="GO" id="GO:0005737">
    <property type="term" value="C:cytoplasm"/>
    <property type="evidence" value="ECO:0000318"/>
    <property type="project" value="GO_Central"/>
</dbReference>
<keyword evidence="8" id="KW-1185">Reference proteome</keyword>
<evidence type="ECO:0000313" key="8">
    <source>
        <dbReference type="Proteomes" id="UP000018468"/>
    </source>
</evidence>
<dbReference type="GeneTree" id="ENSGT00940000165001"/>
<dbReference type="EMBL" id="AHAT01035071">
    <property type="status" value="NOT_ANNOTATED_CDS"/>
    <property type="molecule type" value="Genomic_DNA"/>
</dbReference>
<evidence type="ECO:0000313" key="7">
    <source>
        <dbReference type="Ensembl" id="ENSLOCP00000002393.1"/>
    </source>
</evidence>
<accession>W5M1Y5</accession>
<evidence type="ECO:0000256" key="3">
    <source>
        <dbReference type="ARBA" id="ARBA00022833"/>
    </source>
</evidence>
<dbReference type="GO" id="GO:0061630">
    <property type="term" value="F:ubiquitin protein ligase activity"/>
    <property type="evidence" value="ECO:0000318"/>
    <property type="project" value="GO_Central"/>
</dbReference>
<dbReference type="STRING" id="7918.ENSLOCP00000002393"/>
<evidence type="ECO:0000256" key="2">
    <source>
        <dbReference type="ARBA" id="ARBA00022771"/>
    </source>
</evidence>
<dbReference type="Pfam" id="PF13445">
    <property type="entry name" value="zf-RING_UBOX"/>
    <property type="match status" value="1"/>
</dbReference>
<dbReference type="PANTHER" id="PTHR25465:SF73">
    <property type="entry name" value="E3 UBIQUITIN_ISG15 LIGASE TRIM25 ISOFORM X1"/>
    <property type="match status" value="1"/>
</dbReference>
<dbReference type="InterPro" id="IPR001841">
    <property type="entry name" value="Znf_RING"/>
</dbReference>
<dbReference type="InterPro" id="IPR051051">
    <property type="entry name" value="E3_ubiq-ligase_TRIM/RNF"/>
</dbReference>
<dbReference type="SUPFAM" id="SSF49899">
    <property type="entry name" value="Concanavalin A-like lectins/glucanases"/>
    <property type="match status" value="1"/>
</dbReference>
<sequence length="501" mass="56069">TTPENLLESELTCPVCLDIFRDPRLLPCGHNLCLLCVQELRKQRGNGQSFSCPECREDPAAVFCDCCLQKTAAVRLCLKCEVALCGDHVRLHTERPAFRDHTLTELGQDPAKRKCPEHGEVFRFYCVQDEAALCSSCTVQRQHKGHDMKTYKELAEEFKFSLILSHTSITSLARYLRSYERQVVVNTGIVSLSSNLLCRMGDLLEQVGVQTGSLEDLLQRVNGKLSENQKLLTEQERNEKMITVKSLCADLWDMHLDMFLSGGTFVILLQISDPLSFIEFLYGLSFYKPLTKTICFTDISLQERQVSSCFSLYYYTNSELKSVSFREDPRQTLHCNLQQINVAPFLFQIKSGLKCILVSSTIRVAVGETGRSSRNRGKVTVDLEVALIGYVVLVAAVETPIVLVKGTDVTVMELKNMSLTRQQFCMLSAWHDNRETALPVTLTHSRVALSLDYGAGTVSLHDVGDTLTHLHTFSTTFTQPVCLGFAVFSGQGVSSISIVKM</sequence>
<dbReference type="Pfam" id="PF00643">
    <property type="entry name" value="zf-B_box"/>
    <property type="match status" value="1"/>
</dbReference>
<evidence type="ECO:0000256" key="4">
    <source>
        <dbReference type="PROSITE-ProRule" id="PRU00024"/>
    </source>
</evidence>
<dbReference type="Gene3D" id="2.60.120.920">
    <property type="match status" value="1"/>
</dbReference>
<dbReference type="GO" id="GO:0045087">
    <property type="term" value="P:innate immune response"/>
    <property type="evidence" value="ECO:0000318"/>
    <property type="project" value="GO_Central"/>
</dbReference>
<dbReference type="EMBL" id="AHAT01035073">
    <property type="status" value="NOT_ANNOTATED_CDS"/>
    <property type="molecule type" value="Genomic_DNA"/>
</dbReference>
<feature type="domain" description="B box-type" evidence="6">
    <location>
        <begin position="110"/>
        <end position="151"/>
    </location>
</feature>
<dbReference type="Ensembl" id="ENSLOCT00000002398.1">
    <property type="protein sequence ID" value="ENSLOCP00000002393.1"/>
    <property type="gene ID" value="ENSLOCG00000002063.1"/>
</dbReference>
<dbReference type="Bgee" id="ENSLOCG00000002063">
    <property type="expression patterns" value="Expressed in intestine and 12 other cell types or tissues"/>
</dbReference>
<dbReference type="SUPFAM" id="SSF57845">
    <property type="entry name" value="B-box zinc-binding domain"/>
    <property type="match status" value="1"/>
</dbReference>
<dbReference type="AlphaFoldDB" id="W5M1Y5"/>
<dbReference type="PROSITE" id="PS50119">
    <property type="entry name" value="ZF_BBOX"/>
    <property type="match status" value="1"/>
</dbReference>
<dbReference type="EMBL" id="AHAT01035070">
    <property type="status" value="NOT_ANNOTATED_CDS"/>
    <property type="molecule type" value="Genomic_DNA"/>
</dbReference>
<dbReference type="SMART" id="SM00184">
    <property type="entry name" value="RING"/>
    <property type="match status" value="1"/>
</dbReference>
<dbReference type="InParanoid" id="W5M1Y5"/>
<evidence type="ECO:0000259" key="5">
    <source>
        <dbReference type="PROSITE" id="PS50089"/>
    </source>
</evidence>
<dbReference type="GO" id="GO:0008270">
    <property type="term" value="F:zinc ion binding"/>
    <property type="evidence" value="ECO:0007669"/>
    <property type="project" value="UniProtKB-KW"/>
</dbReference>
<proteinExistence type="predicted"/>
<dbReference type="InterPro" id="IPR013320">
    <property type="entry name" value="ConA-like_dom_sf"/>
</dbReference>
<dbReference type="PROSITE" id="PS50089">
    <property type="entry name" value="ZF_RING_2"/>
    <property type="match status" value="1"/>
</dbReference>
<keyword evidence="1" id="KW-0479">Metal-binding</keyword>
<name>W5M1Y5_LEPOC</name>
<keyword evidence="3" id="KW-0862">Zinc</keyword>
<dbReference type="SMART" id="SM00336">
    <property type="entry name" value="BBOX"/>
    <property type="match status" value="2"/>
</dbReference>
<protein>
    <submittedName>
        <fullName evidence="7">Uncharacterized protein</fullName>
    </submittedName>
</protein>
<dbReference type="eggNOG" id="KOG2177">
    <property type="taxonomic scope" value="Eukaryota"/>
</dbReference>
<dbReference type="Gene3D" id="3.30.160.60">
    <property type="entry name" value="Classic Zinc Finger"/>
    <property type="match status" value="1"/>
</dbReference>
<dbReference type="InterPro" id="IPR013083">
    <property type="entry name" value="Znf_RING/FYVE/PHD"/>
</dbReference>
<feature type="domain" description="RING-type" evidence="5">
    <location>
        <begin position="13"/>
        <end position="56"/>
    </location>
</feature>
<reference evidence="7" key="2">
    <citation type="submission" date="2025-08" db="UniProtKB">
        <authorList>
            <consortium name="Ensembl"/>
        </authorList>
    </citation>
    <scope>IDENTIFICATION</scope>
</reference>
<organism evidence="7 8">
    <name type="scientific">Lepisosteus oculatus</name>
    <name type="common">Spotted gar</name>
    <dbReference type="NCBI Taxonomy" id="7918"/>
    <lineage>
        <taxon>Eukaryota</taxon>
        <taxon>Metazoa</taxon>
        <taxon>Chordata</taxon>
        <taxon>Craniata</taxon>
        <taxon>Vertebrata</taxon>
        <taxon>Euteleostomi</taxon>
        <taxon>Actinopterygii</taxon>
        <taxon>Neopterygii</taxon>
        <taxon>Holostei</taxon>
        <taxon>Semionotiformes</taxon>
        <taxon>Lepisosteidae</taxon>
        <taxon>Lepisosteus</taxon>
    </lineage>
</organism>
<dbReference type="InterPro" id="IPR027370">
    <property type="entry name" value="Znf-RING_euk"/>
</dbReference>
<dbReference type="InterPro" id="IPR017907">
    <property type="entry name" value="Znf_RING_CS"/>
</dbReference>
<dbReference type="PROSITE" id="PS00518">
    <property type="entry name" value="ZF_RING_1"/>
    <property type="match status" value="1"/>
</dbReference>
<dbReference type="EMBL" id="AHAT01035072">
    <property type="status" value="NOT_ANNOTATED_CDS"/>
    <property type="molecule type" value="Genomic_DNA"/>
</dbReference>
<evidence type="ECO:0000256" key="1">
    <source>
        <dbReference type="ARBA" id="ARBA00022723"/>
    </source>
</evidence>
<reference evidence="8" key="1">
    <citation type="submission" date="2011-12" db="EMBL/GenBank/DDBJ databases">
        <title>The Draft Genome of Lepisosteus oculatus.</title>
        <authorList>
            <consortium name="The Broad Institute Genome Assembly &amp; Analysis Group"/>
            <consortium name="Computational R&amp;D Group"/>
            <consortium name="and Sequencing Platform"/>
            <person name="Di Palma F."/>
            <person name="Alfoldi J."/>
            <person name="Johnson J."/>
            <person name="Berlin A."/>
            <person name="Gnerre S."/>
            <person name="Jaffe D."/>
            <person name="MacCallum I."/>
            <person name="Young S."/>
            <person name="Walker B.J."/>
            <person name="Lander E.S."/>
            <person name="Lindblad-Toh K."/>
        </authorList>
    </citation>
    <scope>NUCLEOTIDE SEQUENCE [LARGE SCALE GENOMIC DNA]</scope>
</reference>
<dbReference type="InterPro" id="IPR000315">
    <property type="entry name" value="Znf_B-box"/>
</dbReference>
<dbReference type="SUPFAM" id="SSF57850">
    <property type="entry name" value="RING/U-box"/>
    <property type="match status" value="1"/>
</dbReference>
<dbReference type="InterPro" id="IPR043136">
    <property type="entry name" value="B30.2/SPRY_sf"/>
</dbReference>
<keyword evidence="2 4" id="KW-0863">Zinc-finger</keyword>